<name>A0A5E7EWX7_PSEFL</name>
<accession>A0A5E7EWX7</accession>
<sequence length="101" mass="10748">MDANDNACSLNKRVALGTIASEGGLKPCSAHDDAFASKPAPTVQESRQIAQPAWNLERGRRSDMSPRAAAKAYRRNMATLLAAAARCCSCVSLETFSGFKS</sequence>
<dbReference type="AlphaFoldDB" id="A0A5E7EWX7"/>
<dbReference type="EMBL" id="CABVHU010000015">
    <property type="protein sequence ID" value="VVO31316.1"/>
    <property type="molecule type" value="Genomic_DNA"/>
</dbReference>
<reference evidence="1 2" key="1">
    <citation type="submission" date="2019-09" db="EMBL/GenBank/DDBJ databases">
        <authorList>
            <person name="Chandra G."/>
            <person name="Truman W A."/>
        </authorList>
    </citation>
    <scope>NUCLEOTIDE SEQUENCE [LARGE SCALE GENOMIC DNA]</scope>
    <source>
        <strain evidence="1">PS833</strain>
    </source>
</reference>
<protein>
    <submittedName>
        <fullName evidence="1">Uncharacterized protein</fullName>
    </submittedName>
</protein>
<dbReference type="Proteomes" id="UP000409037">
    <property type="component" value="Unassembled WGS sequence"/>
</dbReference>
<proteinExistence type="predicted"/>
<evidence type="ECO:0000313" key="2">
    <source>
        <dbReference type="Proteomes" id="UP000409037"/>
    </source>
</evidence>
<evidence type="ECO:0000313" key="1">
    <source>
        <dbReference type="EMBL" id="VVO31316.1"/>
    </source>
</evidence>
<organism evidence="1 2">
    <name type="scientific">Pseudomonas fluorescens</name>
    <dbReference type="NCBI Taxonomy" id="294"/>
    <lineage>
        <taxon>Bacteria</taxon>
        <taxon>Pseudomonadati</taxon>
        <taxon>Pseudomonadota</taxon>
        <taxon>Gammaproteobacteria</taxon>
        <taxon>Pseudomonadales</taxon>
        <taxon>Pseudomonadaceae</taxon>
        <taxon>Pseudomonas</taxon>
    </lineage>
</organism>
<gene>
    <name evidence="1" type="ORF">PS833_05019</name>
</gene>